<sequence>MLAVPGAAWAQAQGGAPLVLPRLQLGFGAPASSGEVATGLQILALLTVLTLAPSILVMMTSFTRIVIVLAFMRQALGMQQTPPNPVLIGLALFLTFFSMAPVGTRIHAEALQPYLSDQIDYMTALRRAEGPLRKFMLHQTREKDLALFVSLSKQERPATPADVPTTTIIPAFLISELKTAFQIGFMLFIPFLIVDMVIASILLSLGMMMLPPVLVSLPFKLMLFVMVDGWALLVGSLMQSFG</sequence>
<dbReference type="PRINTS" id="PR00951">
    <property type="entry name" value="FLGBIOSNFLIP"/>
</dbReference>
<keyword evidence="4 12" id="KW-1003">Cell membrane</keyword>
<evidence type="ECO:0000256" key="11">
    <source>
        <dbReference type="ARBA" id="ARBA00023225"/>
    </source>
</evidence>
<feature type="transmembrane region" description="Helical" evidence="12">
    <location>
        <begin position="217"/>
        <end position="238"/>
    </location>
</feature>
<dbReference type="InterPro" id="IPR005838">
    <property type="entry name" value="T3SS_IM_P"/>
</dbReference>
<evidence type="ECO:0000256" key="5">
    <source>
        <dbReference type="ARBA" id="ARBA00022692"/>
    </source>
</evidence>
<dbReference type="GO" id="GO:0009425">
    <property type="term" value="C:bacterial-type flagellum basal body"/>
    <property type="evidence" value="ECO:0007669"/>
    <property type="project" value="UniProtKB-SubCell"/>
</dbReference>
<evidence type="ECO:0000256" key="12">
    <source>
        <dbReference type="RuleBase" id="RU362069"/>
    </source>
</evidence>
<proteinExistence type="inferred from homology"/>
<evidence type="ECO:0000256" key="8">
    <source>
        <dbReference type="ARBA" id="ARBA00022989"/>
    </source>
</evidence>
<feature type="transmembrane region" description="Helical" evidence="12">
    <location>
        <begin position="84"/>
        <end position="103"/>
    </location>
</feature>
<keyword evidence="13" id="KW-0969">Cilium</keyword>
<dbReference type="PRINTS" id="PR01302">
    <property type="entry name" value="TYPE3IMPPROT"/>
</dbReference>
<dbReference type="Proteomes" id="UP000782312">
    <property type="component" value="Unassembled WGS sequence"/>
</dbReference>
<evidence type="ECO:0000256" key="2">
    <source>
        <dbReference type="ARBA" id="ARBA00021714"/>
    </source>
</evidence>
<accession>A0A932I2Z4</accession>
<reference evidence="13" key="1">
    <citation type="submission" date="2020-07" db="EMBL/GenBank/DDBJ databases">
        <title>Huge and variable diversity of episymbiotic CPR bacteria and DPANN archaea in groundwater ecosystems.</title>
        <authorList>
            <person name="He C.Y."/>
            <person name="Keren R."/>
            <person name="Whittaker M."/>
            <person name="Farag I.F."/>
            <person name="Doudna J."/>
            <person name="Cate J.H.D."/>
            <person name="Banfield J.F."/>
        </authorList>
    </citation>
    <scope>NUCLEOTIDE SEQUENCE</scope>
    <source>
        <strain evidence="13">NC_groundwater_763_Ag_S-0.2um_68_21</strain>
    </source>
</reference>
<keyword evidence="9 12" id="KW-0472">Membrane</keyword>
<evidence type="ECO:0000256" key="6">
    <source>
        <dbReference type="ARBA" id="ARBA00022795"/>
    </source>
</evidence>
<dbReference type="PROSITE" id="PS01061">
    <property type="entry name" value="FLIP_2"/>
    <property type="match status" value="1"/>
</dbReference>
<protein>
    <recommendedName>
        <fullName evidence="2 12">Flagellar biosynthetic protein FliP</fullName>
    </recommendedName>
</protein>
<dbReference type="Pfam" id="PF00813">
    <property type="entry name" value="FliP"/>
    <property type="match status" value="1"/>
</dbReference>
<name>A0A932I2Z4_UNCTE</name>
<dbReference type="GO" id="GO:0005886">
    <property type="term" value="C:plasma membrane"/>
    <property type="evidence" value="ECO:0007669"/>
    <property type="project" value="UniProtKB-SubCell"/>
</dbReference>
<keyword evidence="11 12" id="KW-1006">Bacterial flagellum protein export</keyword>
<dbReference type="InterPro" id="IPR005837">
    <property type="entry name" value="FliP"/>
</dbReference>
<dbReference type="AlphaFoldDB" id="A0A932I2Z4"/>
<evidence type="ECO:0000256" key="3">
    <source>
        <dbReference type="ARBA" id="ARBA00022448"/>
    </source>
</evidence>
<feature type="transmembrane region" description="Helical" evidence="12">
    <location>
        <begin position="42"/>
        <end position="72"/>
    </location>
</feature>
<dbReference type="EMBL" id="JACPUR010000037">
    <property type="protein sequence ID" value="MBI3128960.1"/>
    <property type="molecule type" value="Genomic_DNA"/>
</dbReference>
<evidence type="ECO:0000256" key="10">
    <source>
        <dbReference type="ARBA" id="ARBA00023143"/>
    </source>
</evidence>
<feature type="transmembrane region" description="Helical" evidence="12">
    <location>
        <begin position="183"/>
        <end position="205"/>
    </location>
</feature>
<dbReference type="NCBIfam" id="NF009438">
    <property type="entry name" value="PRK12797.1"/>
    <property type="match status" value="1"/>
</dbReference>
<keyword evidence="8 12" id="KW-1133">Transmembrane helix</keyword>
<dbReference type="GO" id="GO:0044781">
    <property type="term" value="P:bacterial-type flagellum organization"/>
    <property type="evidence" value="ECO:0007669"/>
    <property type="project" value="UniProtKB-UniRule"/>
</dbReference>
<comment type="subcellular location">
    <subcellularLocation>
        <location evidence="12">Cell membrane</location>
        <topology evidence="12">Multi-pass membrane protein</topology>
    </subcellularLocation>
    <subcellularLocation>
        <location evidence="12">Bacterial flagellum basal body</location>
    </subcellularLocation>
</comment>
<evidence type="ECO:0000256" key="7">
    <source>
        <dbReference type="ARBA" id="ARBA00022927"/>
    </source>
</evidence>
<evidence type="ECO:0000313" key="14">
    <source>
        <dbReference type="Proteomes" id="UP000782312"/>
    </source>
</evidence>
<keyword evidence="3 12" id="KW-0813">Transport</keyword>
<dbReference type="GO" id="GO:0009306">
    <property type="term" value="P:protein secretion"/>
    <property type="evidence" value="ECO:0007669"/>
    <property type="project" value="UniProtKB-UniRule"/>
</dbReference>
<dbReference type="PANTHER" id="PTHR30587:SF0">
    <property type="entry name" value="FLAGELLAR BIOSYNTHETIC PROTEIN FLIP"/>
    <property type="match status" value="1"/>
</dbReference>
<comment type="caution">
    <text evidence="13">The sequence shown here is derived from an EMBL/GenBank/DDBJ whole genome shotgun (WGS) entry which is preliminary data.</text>
</comment>
<comment type="similarity">
    <text evidence="1 12">Belongs to the FliP/MopC/SpaP family.</text>
</comment>
<keyword evidence="13" id="KW-0282">Flagellum</keyword>
<dbReference type="NCBIfam" id="TIGR01103">
    <property type="entry name" value="fliP"/>
    <property type="match status" value="1"/>
</dbReference>
<organism evidence="13 14">
    <name type="scientific">Tectimicrobiota bacterium</name>
    <dbReference type="NCBI Taxonomy" id="2528274"/>
    <lineage>
        <taxon>Bacteria</taxon>
        <taxon>Pseudomonadati</taxon>
        <taxon>Nitrospinota/Tectimicrobiota group</taxon>
        <taxon>Candidatus Tectimicrobiota</taxon>
    </lineage>
</organism>
<keyword evidence="5 12" id="KW-0812">Transmembrane</keyword>
<dbReference type="PROSITE" id="PS01060">
    <property type="entry name" value="FLIP_1"/>
    <property type="match status" value="1"/>
</dbReference>
<evidence type="ECO:0000256" key="4">
    <source>
        <dbReference type="ARBA" id="ARBA00022475"/>
    </source>
</evidence>
<dbReference type="PANTHER" id="PTHR30587">
    <property type="entry name" value="FLAGELLAR BIOSYNTHETIC PROTEIN FLIP"/>
    <property type="match status" value="1"/>
</dbReference>
<evidence type="ECO:0000313" key="13">
    <source>
        <dbReference type="EMBL" id="MBI3128960.1"/>
    </source>
</evidence>
<evidence type="ECO:0000256" key="9">
    <source>
        <dbReference type="ARBA" id="ARBA00023136"/>
    </source>
</evidence>
<keyword evidence="10" id="KW-0975">Bacterial flagellum</keyword>
<keyword evidence="13" id="KW-0966">Cell projection</keyword>
<comment type="function">
    <text evidence="12">Plays a role in the flagellum-specific transport system.</text>
</comment>
<gene>
    <name evidence="12 13" type="primary">fliP</name>
    <name evidence="13" type="ORF">HYZ11_15245</name>
</gene>
<keyword evidence="7 12" id="KW-0653">Protein transport</keyword>
<keyword evidence="6 12" id="KW-1005">Bacterial flagellum biogenesis</keyword>
<evidence type="ECO:0000256" key="1">
    <source>
        <dbReference type="ARBA" id="ARBA00006257"/>
    </source>
</evidence>